<dbReference type="EMBL" id="SLXK01000003">
    <property type="protein sequence ID" value="TCP31198.1"/>
    <property type="molecule type" value="Genomic_DNA"/>
</dbReference>
<dbReference type="RefSeq" id="WP_132743743.1">
    <property type="nucleotide sequence ID" value="NZ_SLXK01000003.1"/>
</dbReference>
<feature type="transmembrane region" description="Helical" evidence="2">
    <location>
        <begin position="21"/>
        <end position="41"/>
    </location>
</feature>
<reference evidence="3 4" key="1">
    <citation type="submission" date="2019-03" db="EMBL/GenBank/DDBJ databases">
        <title>Genomic Encyclopedia of Type Strains, Phase IV (KMG-IV): sequencing the most valuable type-strain genomes for metagenomic binning, comparative biology and taxonomic classification.</title>
        <authorList>
            <person name="Goeker M."/>
        </authorList>
    </citation>
    <scope>NUCLEOTIDE SEQUENCE [LARGE SCALE GENOMIC DNA]</scope>
    <source>
        <strain evidence="3 4">DSM 19377</strain>
    </source>
</reference>
<feature type="transmembrane region" description="Helical" evidence="2">
    <location>
        <begin position="75"/>
        <end position="95"/>
    </location>
</feature>
<dbReference type="AlphaFoldDB" id="A0A4R2PA13"/>
<feature type="transmembrane region" description="Helical" evidence="2">
    <location>
        <begin position="176"/>
        <end position="197"/>
    </location>
</feature>
<accession>A0A4R2PA13</accession>
<feature type="transmembrane region" description="Helical" evidence="2">
    <location>
        <begin position="150"/>
        <end position="170"/>
    </location>
</feature>
<feature type="region of interest" description="Disordered" evidence="1">
    <location>
        <begin position="221"/>
        <end position="243"/>
    </location>
</feature>
<proteinExistence type="predicted"/>
<name>A0A4R2PA13_9BACL</name>
<dbReference type="OrthoDB" id="2860003at2"/>
<feature type="transmembrane region" description="Helical" evidence="2">
    <location>
        <begin position="47"/>
        <end position="68"/>
    </location>
</feature>
<dbReference type="Proteomes" id="UP000295416">
    <property type="component" value="Unassembled WGS sequence"/>
</dbReference>
<keyword evidence="2" id="KW-0812">Transmembrane</keyword>
<gene>
    <name evidence="3" type="ORF">EV207_10381</name>
</gene>
<evidence type="ECO:0000313" key="4">
    <source>
        <dbReference type="Proteomes" id="UP000295416"/>
    </source>
</evidence>
<sequence>MDKKTFNEYLILRTFPTDIRFIAMMNVLFFSDLLGFLPLLGIPRLPFFINLAIIPVIILNIWLLVYIIAPYRFELSFTLFQGVWGVLTSFLYFLVTQKFLYNILHFETLLFFYLGLALYLISVSGVIIIQHLSINGKIKIPEGPGAWTKWIAIVPGFSYVFGQMIFSIIKSDDIKALIFVGCILGAMIFPILFVKLLHQYFFFIKNKDALLAKYPTLNKPKKERIFQKRPKNSKSHKRKKQSK</sequence>
<keyword evidence="2" id="KW-0472">Membrane</keyword>
<protein>
    <submittedName>
        <fullName evidence="3">Uncharacterized protein</fullName>
    </submittedName>
</protein>
<keyword evidence="4" id="KW-1185">Reference proteome</keyword>
<evidence type="ECO:0000256" key="1">
    <source>
        <dbReference type="SAM" id="MobiDB-lite"/>
    </source>
</evidence>
<feature type="transmembrane region" description="Helical" evidence="2">
    <location>
        <begin position="110"/>
        <end position="129"/>
    </location>
</feature>
<comment type="caution">
    <text evidence="3">The sequence shown here is derived from an EMBL/GenBank/DDBJ whole genome shotgun (WGS) entry which is preliminary data.</text>
</comment>
<organism evidence="3 4">
    <name type="scientific">Scopulibacillus darangshiensis</name>
    <dbReference type="NCBI Taxonomy" id="442528"/>
    <lineage>
        <taxon>Bacteria</taxon>
        <taxon>Bacillati</taxon>
        <taxon>Bacillota</taxon>
        <taxon>Bacilli</taxon>
        <taxon>Bacillales</taxon>
        <taxon>Sporolactobacillaceae</taxon>
        <taxon>Scopulibacillus</taxon>
    </lineage>
</organism>
<evidence type="ECO:0000313" key="3">
    <source>
        <dbReference type="EMBL" id="TCP31198.1"/>
    </source>
</evidence>
<evidence type="ECO:0000256" key="2">
    <source>
        <dbReference type="SAM" id="Phobius"/>
    </source>
</evidence>
<keyword evidence="2" id="KW-1133">Transmembrane helix</keyword>